<name>A0A812ZGM2_9DINO</name>
<sequence length="466" mass="52260">MSIYRQRCKTWKLGAGSHKSPASAHERVVWLSERKTPTWGVGCSLCAALMVRSKMFDAQQKQNSRRTFTKWAKYGIVSARSMQSCAIRKHAESAVHQAAFRFYFMPASLETLPVNRDADLALLRGSVPQPSDWLQALAAAKESLSSRTAMRLSLTDQFVHSTRACISAITDRAVAQMHTILQETIRGRKRKLLAEASSISLTVDDKSPFRLVRFKAASGKGEVSSGILCLIKPSKMLEDDPEAWDNDKSQLAADSIAAGIKEFCTRLHSDTLDAELYSHILCSIHSFSADGASYAQKVGKLLRRRHCRNIAVIWRDSSHMLRLAAQNPLDGLTVYSNAYEALFGCKGPLPMLQHSHEWRSKLASLSRRMLQDELLGGVLKHGLKHFSWAQQRWESSSVPHRRFCFLVQPIALLLAMVAGDVRIIAEFRNRLRKLFLECRILEDIDDSEGVDDTMQSCVALVTRNAM</sequence>
<reference evidence="1" key="1">
    <citation type="submission" date="2021-02" db="EMBL/GenBank/DDBJ databases">
        <authorList>
            <person name="Dougan E. K."/>
            <person name="Rhodes N."/>
            <person name="Thang M."/>
            <person name="Chan C."/>
        </authorList>
    </citation>
    <scope>NUCLEOTIDE SEQUENCE</scope>
</reference>
<proteinExistence type="predicted"/>
<dbReference type="AlphaFoldDB" id="A0A812ZGM2"/>
<gene>
    <name evidence="1" type="ORF">SNEC2469_LOCUS24615</name>
</gene>
<comment type="caution">
    <text evidence="1">The sequence shown here is derived from an EMBL/GenBank/DDBJ whole genome shotgun (WGS) entry which is preliminary data.</text>
</comment>
<dbReference type="OrthoDB" id="431632at2759"/>
<keyword evidence="2" id="KW-1185">Reference proteome</keyword>
<dbReference type="Proteomes" id="UP000601435">
    <property type="component" value="Unassembled WGS sequence"/>
</dbReference>
<feature type="non-terminal residue" evidence="1">
    <location>
        <position position="1"/>
    </location>
</feature>
<evidence type="ECO:0000313" key="1">
    <source>
        <dbReference type="EMBL" id="CAE7825481.1"/>
    </source>
</evidence>
<evidence type="ECO:0000313" key="2">
    <source>
        <dbReference type="Proteomes" id="UP000601435"/>
    </source>
</evidence>
<accession>A0A812ZGM2</accession>
<dbReference type="EMBL" id="CAJNJA010047644">
    <property type="protein sequence ID" value="CAE7825481.1"/>
    <property type="molecule type" value="Genomic_DNA"/>
</dbReference>
<organism evidence="1 2">
    <name type="scientific">Symbiodinium necroappetens</name>
    <dbReference type="NCBI Taxonomy" id="1628268"/>
    <lineage>
        <taxon>Eukaryota</taxon>
        <taxon>Sar</taxon>
        <taxon>Alveolata</taxon>
        <taxon>Dinophyceae</taxon>
        <taxon>Suessiales</taxon>
        <taxon>Symbiodiniaceae</taxon>
        <taxon>Symbiodinium</taxon>
    </lineage>
</organism>
<protein>
    <submittedName>
        <fullName evidence="1">Uncharacterized protein</fullName>
    </submittedName>
</protein>